<dbReference type="AlphaFoldDB" id="A0A8H6RA13"/>
<evidence type="ECO:0000313" key="3">
    <source>
        <dbReference type="Proteomes" id="UP000660729"/>
    </source>
</evidence>
<sequence>MCQTRNISYACGHTFNFRLSTCGGTYTYVSRKAREKRASCVGSALITMKSDAICGSCARTAREKKLNDELTALKRSLAKPDVDEWMMETPEEVLAAESKRDQELYLLDRRFPDGRVKKTARPEKGPGATRPGNRKSVLRQEVTPENVVVKLDINPYAVSASWDDWGDDYVRLEDEVAENQAAQEAAGITVSWMPWAGQEENEHEEYERSELQAARVDTVEERMKMDEEDADDETQNINESGEQLENYEVTESFPEPIGHMEPESSRETSNDSQPSNKQSIPSTPCPVVVRASSPAPFPDAVRAKENARPSQYPKNGRGPTENQLPSLSTTSNGPRSPERQALQESLPWHGYRSLGQQLLVSL</sequence>
<proteinExistence type="predicted"/>
<feature type="region of interest" description="Disordered" evidence="1">
    <location>
        <begin position="223"/>
        <end position="354"/>
    </location>
</feature>
<evidence type="ECO:0000313" key="2">
    <source>
        <dbReference type="EMBL" id="KAF7187144.1"/>
    </source>
</evidence>
<accession>A0A8H6RA13</accession>
<name>A0A8H6RA13_9PEZI</name>
<gene>
    <name evidence="2" type="ORF">HII31_11525</name>
</gene>
<feature type="compositionally biased region" description="Polar residues" evidence="1">
    <location>
        <begin position="270"/>
        <end position="282"/>
    </location>
</feature>
<dbReference type="EMBL" id="JABCIY010000235">
    <property type="protein sequence ID" value="KAF7187144.1"/>
    <property type="molecule type" value="Genomic_DNA"/>
</dbReference>
<feature type="compositionally biased region" description="Polar residues" evidence="1">
    <location>
        <begin position="320"/>
        <end position="334"/>
    </location>
</feature>
<feature type="compositionally biased region" description="Basic and acidic residues" evidence="1">
    <location>
        <begin position="115"/>
        <end position="124"/>
    </location>
</feature>
<feature type="region of interest" description="Disordered" evidence="1">
    <location>
        <begin position="115"/>
        <end position="136"/>
    </location>
</feature>
<organism evidence="2 3">
    <name type="scientific">Pseudocercospora fuligena</name>
    <dbReference type="NCBI Taxonomy" id="685502"/>
    <lineage>
        <taxon>Eukaryota</taxon>
        <taxon>Fungi</taxon>
        <taxon>Dikarya</taxon>
        <taxon>Ascomycota</taxon>
        <taxon>Pezizomycotina</taxon>
        <taxon>Dothideomycetes</taxon>
        <taxon>Dothideomycetidae</taxon>
        <taxon>Mycosphaerellales</taxon>
        <taxon>Mycosphaerellaceae</taxon>
        <taxon>Pseudocercospora</taxon>
    </lineage>
</organism>
<keyword evidence="3" id="KW-1185">Reference proteome</keyword>
<feature type="compositionally biased region" description="Basic and acidic residues" evidence="1">
    <location>
        <begin position="258"/>
        <end position="269"/>
    </location>
</feature>
<comment type="caution">
    <text evidence="2">The sequence shown here is derived from an EMBL/GenBank/DDBJ whole genome shotgun (WGS) entry which is preliminary data.</text>
</comment>
<evidence type="ECO:0000256" key="1">
    <source>
        <dbReference type="SAM" id="MobiDB-lite"/>
    </source>
</evidence>
<reference evidence="2" key="1">
    <citation type="submission" date="2020-04" db="EMBL/GenBank/DDBJ databases">
        <title>Draft genome resource of the tomato pathogen Pseudocercospora fuligena.</title>
        <authorList>
            <person name="Zaccaron A."/>
        </authorList>
    </citation>
    <scope>NUCLEOTIDE SEQUENCE</scope>
    <source>
        <strain evidence="2">PF001</strain>
    </source>
</reference>
<protein>
    <submittedName>
        <fullName evidence="2">Uncharacterized protein</fullName>
    </submittedName>
</protein>
<dbReference type="Proteomes" id="UP000660729">
    <property type="component" value="Unassembled WGS sequence"/>
</dbReference>
<dbReference type="OrthoDB" id="3647221at2759"/>